<organism evidence="3 4">
    <name type="scientific">Fasciolopsis buskii</name>
    <dbReference type="NCBI Taxonomy" id="27845"/>
    <lineage>
        <taxon>Eukaryota</taxon>
        <taxon>Metazoa</taxon>
        <taxon>Spiralia</taxon>
        <taxon>Lophotrochozoa</taxon>
        <taxon>Platyhelminthes</taxon>
        <taxon>Trematoda</taxon>
        <taxon>Digenea</taxon>
        <taxon>Plagiorchiida</taxon>
        <taxon>Echinostomata</taxon>
        <taxon>Echinostomatoidea</taxon>
        <taxon>Fasciolidae</taxon>
        <taxon>Fasciolopsis</taxon>
    </lineage>
</organism>
<feature type="coiled-coil region" evidence="1">
    <location>
        <begin position="207"/>
        <end position="241"/>
    </location>
</feature>
<name>A0A8E0VG45_9TREM</name>
<keyword evidence="1" id="KW-0175">Coiled coil</keyword>
<gene>
    <name evidence="3" type="ORF">FBUS_02233</name>
</gene>
<accession>A0A8E0VG45</accession>
<evidence type="ECO:0000256" key="2">
    <source>
        <dbReference type="SAM" id="MobiDB-lite"/>
    </source>
</evidence>
<dbReference type="OrthoDB" id="5583482at2759"/>
<evidence type="ECO:0000313" key="3">
    <source>
        <dbReference type="EMBL" id="KAA0187700.1"/>
    </source>
</evidence>
<sequence length="474" mass="53073">MSETRCDFSEKQVVVSDSGIVPERLPPHNGTGAADVPTIDKDERCDNPQLSPAIFPREDLAAACCLVEDGKWLEQPEQNEKTLEEHVKSHLLDHDSSPLVAHNDDASSLEKSSRSFLEDFLEKPFSNISIITDDRAASDVTCVRLNELLPISQQSGPLEHSCSSPISAFDRFDDDTVPLSSRILESSNVSNSADTNSESPVNEKADHSELRLQLHHMSLRLQNAQDKIEQLLEEKRNWIEQNTSVPVQCSVPPQGGLGELRGRWLQAKNQAESYKREKEAMVMKYAQSEQKRMVAESRIQELEHRLSKSVNAAANSAASRDSPTSKSVESGPSDATITDLKARLIQTEKALNVSRESVDALRKNQTSAEARISSLETRLSRTQEALKAEQRKTSSQSDTISRLNRSLEAALKEAKDAERLREREAERLCAELSHQETQEKMKRVLAENVELKERLTESESLQQQLTETEKRVAE</sequence>
<comment type="caution">
    <text evidence="3">The sequence shown here is derived from an EMBL/GenBank/DDBJ whole genome shotgun (WGS) entry which is preliminary data.</text>
</comment>
<evidence type="ECO:0000313" key="4">
    <source>
        <dbReference type="Proteomes" id="UP000728185"/>
    </source>
</evidence>
<feature type="compositionally biased region" description="Polar residues" evidence="2">
    <location>
        <begin position="321"/>
        <end position="335"/>
    </location>
</feature>
<dbReference type="EMBL" id="LUCM01008937">
    <property type="protein sequence ID" value="KAA0187700.1"/>
    <property type="molecule type" value="Genomic_DNA"/>
</dbReference>
<reference evidence="3" key="1">
    <citation type="submission" date="2019-05" db="EMBL/GenBank/DDBJ databases">
        <title>Annotation for the trematode Fasciolopsis buski.</title>
        <authorList>
            <person name="Choi Y.-J."/>
        </authorList>
    </citation>
    <scope>NUCLEOTIDE SEQUENCE</scope>
    <source>
        <strain evidence="3">HT</strain>
        <tissue evidence="3">Whole worm</tissue>
    </source>
</reference>
<protein>
    <submittedName>
        <fullName evidence="3">Uncharacterized protein</fullName>
    </submittedName>
</protein>
<feature type="region of interest" description="Disordered" evidence="2">
    <location>
        <begin position="453"/>
        <end position="474"/>
    </location>
</feature>
<feature type="coiled-coil region" evidence="1">
    <location>
        <begin position="271"/>
        <end position="305"/>
    </location>
</feature>
<proteinExistence type="predicted"/>
<keyword evidence="4" id="KW-1185">Reference proteome</keyword>
<dbReference type="AlphaFoldDB" id="A0A8E0VG45"/>
<dbReference type="Proteomes" id="UP000728185">
    <property type="component" value="Unassembled WGS sequence"/>
</dbReference>
<evidence type="ECO:0000256" key="1">
    <source>
        <dbReference type="SAM" id="Coils"/>
    </source>
</evidence>
<feature type="region of interest" description="Disordered" evidence="2">
    <location>
        <begin position="17"/>
        <end position="50"/>
    </location>
</feature>
<feature type="region of interest" description="Disordered" evidence="2">
    <location>
        <begin position="308"/>
        <end position="335"/>
    </location>
</feature>